<feature type="compositionally biased region" description="Low complexity" evidence="2">
    <location>
        <begin position="165"/>
        <end position="178"/>
    </location>
</feature>
<evidence type="ECO:0000256" key="2">
    <source>
        <dbReference type="SAM" id="MobiDB-lite"/>
    </source>
</evidence>
<feature type="region of interest" description="Disordered" evidence="2">
    <location>
        <begin position="341"/>
        <end position="382"/>
    </location>
</feature>
<accession>A0A835XYN8</accession>
<dbReference type="InterPro" id="IPR036770">
    <property type="entry name" value="Ankyrin_rpt-contain_sf"/>
</dbReference>
<organism evidence="3 4">
    <name type="scientific">Edaphochlamys debaryana</name>
    <dbReference type="NCBI Taxonomy" id="47281"/>
    <lineage>
        <taxon>Eukaryota</taxon>
        <taxon>Viridiplantae</taxon>
        <taxon>Chlorophyta</taxon>
        <taxon>core chlorophytes</taxon>
        <taxon>Chlorophyceae</taxon>
        <taxon>CS clade</taxon>
        <taxon>Chlamydomonadales</taxon>
        <taxon>Chlamydomonadales incertae sedis</taxon>
        <taxon>Edaphochlamys</taxon>
    </lineage>
</organism>
<dbReference type="InterPro" id="IPR002110">
    <property type="entry name" value="Ankyrin_rpt"/>
</dbReference>
<evidence type="ECO:0000256" key="1">
    <source>
        <dbReference type="PROSITE-ProRule" id="PRU00023"/>
    </source>
</evidence>
<reference evidence="3" key="1">
    <citation type="journal article" date="2020" name="bioRxiv">
        <title>Comparative genomics of Chlamydomonas.</title>
        <authorList>
            <person name="Craig R.J."/>
            <person name="Hasan A.R."/>
            <person name="Ness R.W."/>
            <person name="Keightley P.D."/>
        </authorList>
    </citation>
    <scope>NUCLEOTIDE SEQUENCE</scope>
    <source>
        <strain evidence="3">CCAP 11/70</strain>
    </source>
</reference>
<proteinExistence type="predicted"/>
<dbReference type="SUPFAM" id="SSF48403">
    <property type="entry name" value="Ankyrin repeat"/>
    <property type="match status" value="1"/>
</dbReference>
<comment type="caution">
    <text evidence="3">The sequence shown here is derived from an EMBL/GenBank/DDBJ whole genome shotgun (WGS) entry which is preliminary data.</text>
</comment>
<dbReference type="PROSITE" id="PS50088">
    <property type="entry name" value="ANK_REPEAT"/>
    <property type="match status" value="1"/>
</dbReference>
<feature type="compositionally biased region" description="Low complexity" evidence="2">
    <location>
        <begin position="287"/>
        <end position="302"/>
    </location>
</feature>
<feature type="region of interest" description="Disordered" evidence="2">
    <location>
        <begin position="140"/>
        <end position="203"/>
    </location>
</feature>
<keyword evidence="4" id="KW-1185">Reference proteome</keyword>
<gene>
    <name evidence="3" type="ORF">HYH03_009766</name>
</gene>
<sequence length="382" mass="39804">MENNAIPSTATRLPKLHWYAYKGDVRGVLNCITEGCSLHETVSLRNQHGRLVCGITPLFLAAQRGHSEIVKLLVNEGASPVQPCFIQGSTELCTPQEVASLNLHFKLSRWLKAAAKARRKEDEVLALDDEDRMSQVSSRLARGLERARSVRSMGGGAGGNGLSLRQASRSSQAGGRASMSVEPALPAGPGSMAGGTEPGEAAEVDPQRQAALNFMQNIDLNAFDPASEAPVVMPLPAKASSANGMKAMFKKVFTWGGNSPPRDSMGAGAGANSRASQSTRVRGGPAGPEAPAAASAGVAAGAAPGGEGPGLEPGLDPQVVDPSRPDHTKVLQRFLKDLDLAHWQPESDGPLEGASTPARSVQRGPSPPRSLRGNGSPARSRA</sequence>
<dbReference type="AlphaFoldDB" id="A0A835XYN8"/>
<dbReference type="OrthoDB" id="194358at2759"/>
<dbReference type="EMBL" id="JAEHOE010000048">
    <property type="protein sequence ID" value="KAG2492037.1"/>
    <property type="molecule type" value="Genomic_DNA"/>
</dbReference>
<name>A0A835XYN8_9CHLO</name>
<feature type="region of interest" description="Disordered" evidence="2">
    <location>
        <begin position="259"/>
        <end position="328"/>
    </location>
</feature>
<feature type="repeat" description="ANK" evidence="1">
    <location>
        <begin position="53"/>
        <end position="79"/>
    </location>
</feature>
<evidence type="ECO:0000313" key="4">
    <source>
        <dbReference type="Proteomes" id="UP000612055"/>
    </source>
</evidence>
<dbReference type="PROSITE" id="PS50297">
    <property type="entry name" value="ANK_REP_REGION"/>
    <property type="match status" value="1"/>
</dbReference>
<dbReference type="Gene3D" id="1.25.40.20">
    <property type="entry name" value="Ankyrin repeat-containing domain"/>
    <property type="match status" value="1"/>
</dbReference>
<protein>
    <submittedName>
        <fullName evidence="3">Uncharacterized protein</fullName>
    </submittedName>
</protein>
<dbReference type="SMART" id="SM00248">
    <property type="entry name" value="ANK"/>
    <property type="match status" value="2"/>
</dbReference>
<keyword evidence="1" id="KW-0040">ANK repeat</keyword>
<dbReference type="Pfam" id="PF00023">
    <property type="entry name" value="Ank"/>
    <property type="match status" value="1"/>
</dbReference>
<evidence type="ECO:0000313" key="3">
    <source>
        <dbReference type="EMBL" id="KAG2492037.1"/>
    </source>
</evidence>
<dbReference type="Proteomes" id="UP000612055">
    <property type="component" value="Unassembled WGS sequence"/>
</dbReference>